<keyword evidence="6" id="KW-1185">Reference proteome</keyword>
<reference evidence="6" key="1">
    <citation type="journal article" date="2019" name="Int. J. Syst. Evol. Microbiol.">
        <title>The Global Catalogue of Microorganisms (GCM) 10K type strain sequencing project: providing services to taxonomists for standard genome sequencing and annotation.</title>
        <authorList>
            <consortium name="The Broad Institute Genomics Platform"/>
            <consortium name="The Broad Institute Genome Sequencing Center for Infectious Disease"/>
            <person name="Wu L."/>
            <person name="Ma J."/>
        </authorList>
    </citation>
    <scope>NUCLEOTIDE SEQUENCE [LARGE SCALE GENOMIC DNA]</scope>
    <source>
        <strain evidence="6">CGMCC 1.12606</strain>
    </source>
</reference>
<accession>A0ABQ1QT50</accession>
<dbReference type="Gene3D" id="3.40.50.150">
    <property type="entry name" value="Vaccinia Virus protein VP39"/>
    <property type="match status" value="1"/>
</dbReference>
<organism evidence="5 6">
    <name type="scientific">Muriicola marianensis</name>
    <dbReference type="NCBI Taxonomy" id="1324801"/>
    <lineage>
        <taxon>Bacteria</taxon>
        <taxon>Pseudomonadati</taxon>
        <taxon>Bacteroidota</taxon>
        <taxon>Flavobacteriia</taxon>
        <taxon>Flavobacteriales</taxon>
        <taxon>Flavobacteriaceae</taxon>
        <taxon>Muriicola</taxon>
    </lineage>
</organism>
<keyword evidence="3" id="KW-0808">Transferase</keyword>
<evidence type="ECO:0000313" key="5">
    <source>
        <dbReference type="EMBL" id="GGD43086.1"/>
    </source>
</evidence>
<dbReference type="PANTHER" id="PTHR32183:SF6">
    <property type="entry name" value="CYSTEINE SULFINATE DESULFINASE_CYSTEINE DESULFURASE AND RELATED ENZYMES"/>
    <property type="match status" value="1"/>
</dbReference>
<dbReference type="PANTHER" id="PTHR32183">
    <property type="match status" value="1"/>
</dbReference>
<comment type="caution">
    <text evidence="5">The sequence shown here is derived from an EMBL/GenBank/DDBJ whole genome shotgun (WGS) entry which is preliminary data.</text>
</comment>
<evidence type="ECO:0000256" key="3">
    <source>
        <dbReference type="ARBA" id="ARBA00022679"/>
    </source>
</evidence>
<evidence type="ECO:0000313" key="6">
    <source>
        <dbReference type="Proteomes" id="UP000625780"/>
    </source>
</evidence>
<name>A0ABQ1QT50_9FLAO</name>
<dbReference type="Proteomes" id="UP000625780">
    <property type="component" value="Unassembled WGS sequence"/>
</dbReference>
<dbReference type="EMBL" id="BMFH01000001">
    <property type="protein sequence ID" value="GGD43086.1"/>
    <property type="molecule type" value="Genomic_DNA"/>
</dbReference>
<keyword evidence="1" id="KW-0597">Phosphoprotein</keyword>
<dbReference type="Pfam" id="PF05724">
    <property type="entry name" value="TPMT"/>
    <property type="match status" value="1"/>
</dbReference>
<dbReference type="InterPro" id="IPR008854">
    <property type="entry name" value="TPMT"/>
</dbReference>
<evidence type="ECO:0000256" key="1">
    <source>
        <dbReference type="ARBA" id="ARBA00022553"/>
    </source>
</evidence>
<evidence type="ECO:0000256" key="2">
    <source>
        <dbReference type="ARBA" id="ARBA00022603"/>
    </source>
</evidence>
<dbReference type="InterPro" id="IPR029063">
    <property type="entry name" value="SAM-dependent_MTases_sf"/>
</dbReference>
<dbReference type="CDD" id="cd02440">
    <property type="entry name" value="AdoMet_MTases"/>
    <property type="match status" value="1"/>
</dbReference>
<dbReference type="GO" id="GO:0008168">
    <property type="term" value="F:methyltransferase activity"/>
    <property type="evidence" value="ECO:0007669"/>
    <property type="project" value="UniProtKB-KW"/>
</dbReference>
<gene>
    <name evidence="5" type="primary">tpm</name>
    <name evidence="5" type="ORF">GCM10011361_07540</name>
</gene>
<protein>
    <submittedName>
        <fullName evidence="5">SAM-dependent methyltransferase</fullName>
    </submittedName>
</protein>
<dbReference type="SUPFAM" id="SSF53335">
    <property type="entry name" value="S-adenosyl-L-methionine-dependent methyltransferases"/>
    <property type="match status" value="1"/>
</dbReference>
<keyword evidence="2 5" id="KW-0489">Methyltransferase</keyword>
<evidence type="ECO:0000256" key="4">
    <source>
        <dbReference type="ARBA" id="ARBA00022691"/>
    </source>
</evidence>
<sequence length="196" mass="22842">MEGTKQYWDERYLNRHLGWDIGEVSTPMKAYIDQLRDREVDILVPGAGNGYEVGYLFENGFKNVYALDISEVPFAAFKKTYPDFPEDQLLLCDFFKLQGMKFDLILEQTFFCALKPEMRENYAEKMHSLLKDGGIIAGVLFDFPLKEDGPPYGGDKEAYRDLFSKYFQIKKLERAYNSILPRQGSELFFIFEKKSI</sequence>
<keyword evidence="4" id="KW-0949">S-adenosyl-L-methionine</keyword>
<proteinExistence type="predicted"/>
<dbReference type="PROSITE" id="PS51585">
    <property type="entry name" value="SAM_MT_TPMT"/>
    <property type="match status" value="1"/>
</dbReference>
<dbReference type="GO" id="GO:0032259">
    <property type="term" value="P:methylation"/>
    <property type="evidence" value="ECO:0007669"/>
    <property type="project" value="UniProtKB-KW"/>
</dbReference>